<evidence type="ECO:0000256" key="3">
    <source>
        <dbReference type="ARBA" id="ARBA00023237"/>
    </source>
</evidence>
<accession>A0A0L7MHX1</accession>
<sequence length="94" mass="10430">MQTLPTFSGELSRGWRPSAGDTYERDINNQALGFNTCPPEHMLRLWTTYHLPPTTYQLPGARSAFSGGRNTRSASYRRIGTVDITAPGRAVRSS</sequence>
<dbReference type="Gene3D" id="2.40.170.20">
    <property type="entry name" value="TonB-dependent receptor, beta-barrel domain"/>
    <property type="match status" value="1"/>
</dbReference>
<dbReference type="AlphaFoldDB" id="A0A0L7MHX1"/>
<evidence type="ECO:0000256" key="2">
    <source>
        <dbReference type="ARBA" id="ARBA00023136"/>
    </source>
</evidence>
<protein>
    <submittedName>
        <fullName evidence="4">Uncharacterized protein</fullName>
    </submittedName>
</protein>
<proteinExistence type="predicted"/>
<dbReference type="Proteomes" id="UP000037442">
    <property type="component" value="Unassembled WGS sequence"/>
</dbReference>
<dbReference type="EMBL" id="JNVD01000018">
    <property type="protein sequence ID" value="KOC21527.1"/>
    <property type="molecule type" value="Genomic_DNA"/>
</dbReference>
<name>A0A0L7MHX1_COMTE</name>
<dbReference type="PATRIC" id="fig|285.49.peg.1550"/>
<evidence type="ECO:0000313" key="5">
    <source>
        <dbReference type="Proteomes" id="UP000037442"/>
    </source>
</evidence>
<dbReference type="GO" id="GO:0009279">
    <property type="term" value="C:cell outer membrane"/>
    <property type="evidence" value="ECO:0007669"/>
    <property type="project" value="UniProtKB-SubCell"/>
</dbReference>
<evidence type="ECO:0000256" key="1">
    <source>
        <dbReference type="ARBA" id="ARBA00004442"/>
    </source>
</evidence>
<reference evidence="5" key="1">
    <citation type="submission" date="2014-06" db="EMBL/GenBank/DDBJ databases">
        <title>Draft genome sequence of C. testosteroni WDL7.</title>
        <authorList>
            <person name="Wu Y."/>
            <person name="Seshan H."/>
            <person name="Arumugam K."/>
        </authorList>
    </citation>
    <scope>NUCLEOTIDE SEQUENCE [LARGE SCALE GENOMIC DNA]</scope>
    <source>
        <strain evidence="5">WDL7</strain>
    </source>
</reference>
<organism evidence="4 5">
    <name type="scientific">Comamonas testosteroni</name>
    <name type="common">Pseudomonas testosteroni</name>
    <dbReference type="NCBI Taxonomy" id="285"/>
    <lineage>
        <taxon>Bacteria</taxon>
        <taxon>Pseudomonadati</taxon>
        <taxon>Pseudomonadota</taxon>
        <taxon>Betaproteobacteria</taxon>
        <taxon>Burkholderiales</taxon>
        <taxon>Comamonadaceae</taxon>
        <taxon>Comamonas</taxon>
    </lineage>
</organism>
<gene>
    <name evidence="4" type="ORF">GL58_07525</name>
</gene>
<keyword evidence="3" id="KW-0998">Cell outer membrane</keyword>
<comment type="subcellular location">
    <subcellularLocation>
        <location evidence="1">Cell outer membrane</location>
    </subcellularLocation>
</comment>
<evidence type="ECO:0000313" key="4">
    <source>
        <dbReference type="EMBL" id="KOC21527.1"/>
    </source>
</evidence>
<dbReference type="InterPro" id="IPR036942">
    <property type="entry name" value="Beta-barrel_TonB_sf"/>
</dbReference>
<keyword evidence="2" id="KW-0472">Membrane</keyword>
<comment type="caution">
    <text evidence="4">The sequence shown here is derived from an EMBL/GenBank/DDBJ whole genome shotgun (WGS) entry which is preliminary data.</text>
</comment>